<dbReference type="InterPro" id="IPR039498">
    <property type="entry name" value="NTP_transf_5"/>
</dbReference>
<dbReference type="Pfam" id="PF14907">
    <property type="entry name" value="NTP_transf_5"/>
    <property type="match status" value="1"/>
</dbReference>
<proteinExistence type="predicted"/>
<sequence>MIPIEEIQQKYGVEMAVVVLACRVHFQTAEKGELQDFIDKNSINWDKVLDICYMHRIRMLVYRIFLIVNIPDTTQQYIKEDSLHLVQRNFKQALELERIVTSLEAEGIRTIPYKGLAFSKQFFGDIVSRESSDIDLIIRPEDLKRIDTLMIGQGYRGEFKEVLEYLGNNFQSRYKDYIMGKFLGEEHQFSVEFHWSIVEKLWLVDYQIIQEMLYRTKGKAKILKAEVDLLDPNSHFIFILLHHCIEDVFHSLREMIDLAQVASQSHVQVDWEYILNTLQNMRLSNAFLMANRLIWELFGLSLGGMREMASLEKADKFLGRILLAYPMNPHAPFDLGLHQKRLLLRDNFLYQVRSVVSMIQDRFRPSKQDIVNVKLPKGLFFIYGIIKPYRTFLDFFTKSK</sequence>
<dbReference type="Proteomes" id="UP001597414">
    <property type="component" value="Unassembled WGS sequence"/>
</dbReference>
<name>A0ABW5B5K7_9BACT</name>
<dbReference type="RefSeq" id="WP_380800338.1">
    <property type="nucleotide sequence ID" value="NZ_JBHUIV010000008.1"/>
</dbReference>
<evidence type="ECO:0000313" key="2">
    <source>
        <dbReference type="Proteomes" id="UP001597414"/>
    </source>
</evidence>
<dbReference type="EMBL" id="JBHUIV010000008">
    <property type="protein sequence ID" value="MFD2200564.1"/>
    <property type="molecule type" value="Genomic_DNA"/>
</dbReference>
<gene>
    <name evidence="1" type="ORF">ACFSKV_03230</name>
</gene>
<evidence type="ECO:0000313" key="1">
    <source>
        <dbReference type="EMBL" id="MFD2200564.1"/>
    </source>
</evidence>
<protein>
    <submittedName>
        <fullName evidence="1">Nucleotidyltransferase family protein</fullName>
    </submittedName>
</protein>
<organism evidence="1 2">
    <name type="scientific">Shivajiella indica</name>
    <dbReference type="NCBI Taxonomy" id="872115"/>
    <lineage>
        <taxon>Bacteria</taxon>
        <taxon>Pseudomonadati</taxon>
        <taxon>Bacteroidota</taxon>
        <taxon>Cytophagia</taxon>
        <taxon>Cytophagales</taxon>
        <taxon>Cyclobacteriaceae</taxon>
        <taxon>Shivajiella</taxon>
    </lineage>
</organism>
<keyword evidence="2" id="KW-1185">Reference proteome</keyword>
<reference evidence="2" key="1">
    <citation type="journal article" date="2019" name="Int. J. Syst. Evol. Microbiol.">
        <title>The Global Catalogue of Microorganisms (GCM) 10K type strain sequencing project: providing services to taxonomists for standard genome sequencing and annotation.</title>
        <authorList>
            <consortium name="The Broad Institute Genomics Platform"/>
            <consortium name="The Broad Institute Genome Sequencing Center for Infectious Disease"/>
            <person name="Wu L."/>
            <person name="Ma J."/>
        </authorList>
    </citation>
    <scope>NUCLEOTIDE SEQUENCE [LARGE SCALE GENOMIC DNA]</scope>
    <source>
        <strain evidence="2">KCTC 19812</strain>
    </source>
</reference>
<comment type="caution">
    <text evidence="1">The sequence shown here is derived from an EMBL/GenBank/DDBJ whole genome shotgun (WGS) entry which is preliminary data.</text>
</comment>
<accession>A0ABW5B5K7</accession>